<evidence type="ECO:0000313" key="3">
    <source>
        <dbReference type="Proteomes" id="UP000620224"/>
    </source>
</evidence>
<dbReference type="AlphaFoldDB" id="A0A918JBY0"/>
<dbReference type="EMBL" id="BMUE01000008">
    <property type="protein sequence ID" value="GGW59756.1"/>
    <property type="molecule type" value="Genomic_DNA"/>
</dbReference>
<name>A0A918JBY0_9ACTN</name>
<accession>A0A918JBY0</accession>
<proteinExistence type="predicted"/>
<feature type="region of interest" description="Disordered" evidence="1">
    <location>
        <begin position="1"/>
        <end position="21"/>
    </location>
</feature>
<protein>
    <submittedName>
        <fullName evidence="2">Uncharacterized protein</fullName>
    </submittedName>
</protein>
<organism evidence="2 3">
    <name type="scientific">Streptomyces lucensis JCM 4490</name>
    <dbReference type="NCBI Taxonomy" id="1306176"/>
    <lineage>
        <taxon>Bacteria</taxon>
        <taxon>Bacillati</taxon>
        <taxon>Actinomycetota</taxon>
        <taxon>Actinomycetes</taxon>
        <taxon>Kitasatosporales</taxon>
        <taxon>Streptomycetaceae</taxon>
        <taxon>Streptomyces</taxon>
    </lineage>
</organism>
<dbReference type="RefSeq" id="WP_229816170.1">
    <property type="nucleotide sequence ID" value="NZ_BMUE01000008.1"/>
</dbReference>
<gene>
    <name evidence="2" type="ORF">GCM10010503_41210</name>
</gene>
<reference evidence="2" key="2">
    <citation type="submission" date="2020-09" db="EMBL/GenBank/DDBJ databases">
        <authorList>
            <person name="Sun Q."/>
            <person name="Ohkuma M."/>
        </authorList>
    </citation>
    <scope>NUCLEOTIDE SEQUENCE</scope>
    <source>
        <strain evidence="2">JCM 4490</strain>
    </source>
</reference>
<evidence type="ECO:0000256" key="1">
    <source>
        <dbReference type="SAM" id="MobiDB-lite"/>
    </source>
</evidence>
<dbReference type="Proteomes" id="UP000620224">
    <property type="component" value="Unassembled WGS sequence"/>
</dbReference>
<comment type="caution">
    <text evidence="2">The sequence shown here is derived from an EMBL/GenBank/DDBJ whole genome shotgun (WGS) entry which is preliminary data.</text>
</comment>
<keyword evidence="3" id="KW-1185">Reference proteome</keyword>
<reference evidence="2" key="1">
    <citation type="journal article" date="2014" name="Int. J. Syst. Evol. Microbiol.">
        <title>Complete genome sequence of Corynebacterium casei LMG S-19264T (=DSM 44701T), isolated from a smear-ripened cheese.</title>
        <authorList>
            <consortium name="US DOE Joint Genome Institute (JGI-PGF)"/>
            <person name="Walter F."/>
            <person name="Albersmeier A."/>
            <person name="Kalinowski J."/>
            <person name="Ruckert C."/>
        </authorList>
    </citation>
    <scope>NUCLEOTIDE SEQUENCE</scope>
    <source>
        <strain evidence="2">JCM 4490</strain>
    </source>
</reference>
<sequence length="92" mass="9179">MLSSVPAPGNPQVSQPSASPLPLGEPLLVGEALVLPEGLAEGLVEGVAVRDGELGRRLADGRGVGLRFAGGAALVLATEGREAGDWLRGTVG</sequence>
<evidence type="ECO:0000313" key="2">
    <source>
        <dbReference type="EMBL" id="GGW59756.1"/>
    </source>
</evidence>